<dbReference type="Proteomes" id="UP001596337">
    <property type="component" value="Unassembled WGS sequence"/>
</dbReference>
<evidence type="ECO:0000313" key="2">
    <source>
        <dbReference type="EMBL" id="MFC6871734.1"/>
    </source>
</evidence>
<dbReference type="EMBL" id="JBHSXX010000001">
    <property type="protein sequence ID" value="MFC6865545.1"/>
    <property type="molecule type" value="Genomic_DNA"/>
</dbReference>
<reference evidence="2" key="1">
    <citation type="journal article" date="2014" name="Int. J. Syst. Evol. Microbiol.">
        <title>Complete genome of a new Firmicutes species belonging to the dominant human colonic microbiota ('Ruminococcus bicirculans') reveals two chromosomes and a selective capacity to utilize plant glucans.</title>
        <authorList>
            <consortium name="NISC Comparative Sequencing Program"/>
            <person name="Wegmann U."/>
            <person name="Louis P."/>
            <person name="Goesmann A."/>
            <person name="Henrissat B."/>
            <person name="Duncan S.H."/>
            <person name="Flint H.J."/>
        </authorList>
    </citation>
    <scope>NUCLEOTIDE SEQUENCE</scope>
    <source>
        <strain evidence="2">JCM 15899</strain>
    </source>
</reference>
<gene>
    <name evidence="1" type="ORF">ACFQGD_00125</name>
    <name evidence="2" type="ORF">ACFQGD_31905</name>
</gene>
<organism evidence="2 3">
    <name type="scientific">Haloechinothrix salitolerans</name>
    <dbReference type="NCBI Taxonomy" id="926830"/>
    <lineage>
        <taxon>Bacteria</taxon>
        <taxon>Bacillati</taxon>
        <taxon>Actinomycetota</taxon>
        <taxon>Actinomycetes</taxon>
        <taxon>Pseudonocardiales</taxon>
        <taxon>Pseudonocardiaceae</taxon>
        <taxon>Haloechinothrix</taxon>
    </lineage>
</organism>
<comment type="caution">
    <text evidence="2">The sequence shown here is derived from an EMBL/GenBank/DDBJ whole genome shotgun (WGS) entry which is preliminary data.</text>
</comment>
<accession>A0ABW2CB18</accession>
<evidence type="ECO:0000313" key="1">
    <source>
        <dbReference type="EMBL" id="MFC6865545.1"/>
    </source>
</evidence>
<protein>
    <recommendedName>
        <fullName evidence="4">PE family protein</fullName>
    </recommendedName>
</protein>
<name>A0ABW2CB18_9PSEU</name>
<dbReference type="RefSeq" id="WP_345391845.1">
    <property type="nucleotide sequence ID" value="NZ_BAABLA010000007.1"/>
</dbReference>
<sequence>MVRIDGYLASTSAAAGDVEDIAFDADGIQRIIDDTNDLIQRELMRARRDAANIFERMLNPPDHPAGDQFVAFAKQHAERYTEFNDNYVEALKNFVRKLEKLRVDYINREEDLSWGFDKGMKH</sequence>
<dbReference type="EMBL" id="JBHSXX010000001">
    <property type="protein sequence ID" value="MFC6871734.1"/>
    <property type="molecule type" value="Genomic_DNA"/>
</dbReference>
<evidence type="ECO:0008006" key="4">
    <source>
        <dbReference type="Google" id="ProtNLM"/>
    </source>
</evidence>
<reference evidence="2" key="3">
    <citation type="submission" date="2024-09" db="EMBL/GenBank/DDBJ databases">
        <authorList>
            <person name="Sun Q."/>
            <person name="Mori K."/>
        </authorList>
    </citation>
    <scope>NUCLEOTIDE SEQUENCE</scope>
    <source>
        <strain evidence="2">JCM 15899</strain>
    </source>
</reference>
<evidence type="ECO:0000313" key="3">
    <source>
        <dbReference type="Proteomes" id="UP001596337"/>
    </source>
</evidence>
<proteinExistence type="predicted"/>
<reference evidence="3" key="2">
    <citation type="journal article" date="2019" name="Int. J. Syst. Evol. Microbiol.">
        <title>The Global Catalogue of Microorganisms (GCM) 10K type strain sequencing project: providing services to taxonomists for standard genome sequencing and annotation.</title>
        <authorList>
            <consortium name="The Broad Institute Genomics Platform"/>
            <consortium name="The Broad Institute Genome Sequencing Center for Infectious Disease"/>
            <person name="Wu L."/>
            <person name="Ma J."/>
        </authorList>
    </citation>
    <scope>NUCLEOTIDE SEQUENCE [LARGE SCALE GENOMIC DNA]</scope>
    <source>
        <strain evidence="3">KCTC 32255</strain>
    </source>
</reference>
<keyword evidence="3" id="KW-1185">Reference proteome</keyword>